<feature type="compositionally biased region" description="Basic residues" evidence="1">
    <location>
        <begin position="376"/>
        <end position="391"/>
    </location>
</feature>
<keyword evidence="2" id="KW-1133">Transmembrane helix</keyword>
<evidence type="ECO:0000256" key="2">
    <source>
        <dbReference type="SAM" id="Phobius"/>
    </source>
</evidence>
<name>A0A8H7TML3_9HELO</name>
<feature type="transmembrane region" description="Helical" evidence="2">
    <location>
        <begin position="49"/>
        <end position="70"/>
    </location>
</feature>
<dbReference type="InterPro" id="IPR021460">
    <property type="entry name" value="DUF3112"/>
</dbReference>
<feature type="compositionally biased region" description="Polar residues" evidence="1">
    <location>
        <begin position="432"/>
        <end position="441"/>
    </location>
</feature>
<feature type="transmembrane region" description="Helical" evidence="2">
    <location>
        <begin position="152"/>
        <end position="177"/>
    </location>
</feature>
<sequence length="460" mass="51228">MASPGPEAPTNWTMSTRPPGNRTMPLHAPYPLPMANLGGLPMKHVDDPITAVFLFLFVLGAIAHMTILIVNLKRGHKFIISGLLFGFCMARITTCTMRLVFASYARNVHIAIAAQIFVAAGVLLLFIINLIFTQRVIRATHPHWAWSKPFSIILKAYYVSIVLMLIALIFCTVQAFYTLSTTIRDIDRIVQLVGSTYFAVAAFLPIPLLALNFLIPRKPLTCPSFSPGGKGRKVEKFGTGKFKSKILILVTTSSLLTFGAAFRAGIAYVPRPKQNPAWYHDKAWFYVVNFAVEIIVVGIYAFVRVDRRFHVPDGSCGPGDYLRRSDGSLHGDLDRQLSRGSDGGWRTRVNDEEEVFGGGDGDGDGVFKFEKVESRRSRRSKGSKRSRRSRRSRDVEMEGEKGQVDVDADAGQRPSAELLEKPPVIRPHGNSPRLSESSTLMANDAARHYSDYEAEWQKRP</sequence>
<dbReference type="AlphaFoldDB" id="A0A8H7TML3"/>
<keyword evidence="2" id="KW-0472">Membrane</keyword>
<dbReference type="OrthoDB" id="3357002at2759"/>
<protein>
    <recommendedName>
        <fullName evidence="5">Family c-likeg-protein-coupled receptor protein</fullName>
    </recommendedName>
</protein>
<reference evidence="3" key="1">
    <citation type="submission" date="2021-02" db="EMBL/GenBank/DDBJ databases">
        <title>Genome sequence Cadophora malorum strain M34.</title>
        <authorList>
            <person name="Stefanovic E."/>
            <person name="Vu D."/>
            <person name="Scully C."/>
            <person name="Dijksterhuis J."/>
            <person name="Roader J."/>
            <person name="Houbraken J."/>
        </authorList>
    </citation>
    <scope>NUCLEOTIDE SEQUENCE</scope>
    <source>
        <strain evidence="3">M34</strain>
    </source>
</reference>
<dbReference type="EMBL" id="JAFJYH010000061">
    <property type="protein sequence ID" value="KAG4421683.1"/>
    <property type="molecule type" value="Genomic_DNA"/>
</dbReference>
<feature type="compositionally biased region" description="Basic and acidic residues" evidence="1">
    <location>
        <begin position="392"/>
        <end position="404"/>
    </location>
</feature>
<feature type="transmembrane region" description="Helical" evidence="2">
    <location>
        <begin position="82"/>
        <end position="104"/>
    </location>
</feature>
<organism evidence="3 4">
    <name type="scientific">Cadophora malorum</name>
    <dbReference type="NCBI Taxonomy" id="108018"/>
    <lineage>
        <taxon>Eukaryota</taxon>
        <taxon>Fungi</taxon>
        <taxon>Dikarya</taxon>
        <taxon>Ascomycota</taxon>
        <taxon>Pezizomycotina</taxon>
        <taxon>Leotiomycetes</taxon>
        <taxon>Helotiales</taxon>
        <taxon>Ploettnerulaceae</taxon>
        <taxon>Cadophora</taxon>
    </lineage>
</organism>
<gene>
    <name evidence="3" type="ORF">IFR04_005183</name>
</gene>
<evidence type="ECO:0000313" key="4">
    <source>
        <dbReference type="Proteomes" id="UP000664132"/>
    </source>
</evidence>
<evidence type="ECO:0000256" key="1">
    <source>
        <dbReference type="SAM" id="MobiDB-lite"/>
    </source>
</evidence>
<feature type="transmembrane region" description="Helical" evidence="2">
    <location>
        <begin position="110"/>
        <end position="132"/>
    </location>
</feature>
<comment type="caution">
    <text evidence="3">The sequence shown here is derived from an EMBL/GenBank/DDBJ whole genome shotgun (WGS) entry which is preliminary data.</text>
</comment>
<keyword evidence="4" id="KW-1185">Reference proteome</keyword>
<feature type="transmembrane region" description="Helical" evidence="2">
    <location>
        <begin position="197"/>
        <end position="215"/>
    </location>
</feature>
<proteinExistence type="predicted"/>
<feature type="transmembrane region" description="Helical" evidence="2">
    <location>
        <begin position="246"/>
        <end position="268"/>
    </location>
</feature>
<dbReference type="Proteomes" id="UP000664132">
    <property type="component" value="Unassembled WGS sequence"/>
</dbReference>
<feature type="transmembrane region" description="Helical" evidence="2">
    <location>
        <begin position="283"/>
        <end position="303"/>
    </location>
</feature>
<feature type="region of interest" description="Disordered" evidence="1">
    <location>
        <begin position="373"/>
        <end position="446"/>
    </location>
</feature>
<evidence type="ECO:0008006" key="5">
    <source>
        <dbReference type="Google" id="ProtNLM"/>
    </source>
</evidence>
<dbReference type="PANTHER" id="PTHR35184">
    <property type="entry name" value="YALI0C10208P"/>
    <property type="match status" value="1"/>
</dbReference>
<accession>A0A8H7TML3</accession>
<dbReference type="PANTHER" id="PTHR35184:SF1">
    <property type="entry name" value="INTEGRAL MEMBRANE PROTEIN"/>
    <property type="match status" value="1"/>
</dbReference>
<evidence type="ECO:0000313" key="3">
    <source>
        <dbReference type="EMBL" id="KAG4421683.1"/>
    </source>
</evidence>
<dbReference type="Pfam" id="PF11309">
    <property type="entry name" value="DUF3112"/>
    <property type="match status" value="1"/>
</dbReference>
<keyword evidence="2" id="KW-0812">Transmembrane</keyword>